<dbReference type="PANTHER" id="PTHR43584:SF8">
    <property type="entry name" value="N-ACETYLMURAMATE ALPHA-1-PHOSPHATE URIDYLYLTRANSFERASE"/>
    <property type="match status" value="1"/>
</dbReference>
<evidence type="ECO:0000259" key="3">
    <source>
        <dbReference type="Pfam" id="PF00483"/>
    </source>
</evidence>
<dbReference type="InterPro" id="IPR029044">
    <property type="entry name" value="Nucleotide-diphossugar_trans"/>
</dbReference>
<evidence type="ECO:0000256" key="2">
    <source>
        <dbReference type="ARBA" id="ARBA00022695"/>
    </source>
</evidence>
<feature type="domain" description="Nucleotidyl transferase" evidence="3">
    <location>
        <begin position="7"/>
        <end position="190"/>
    </location>
</feature>
<reference evidence="4 5" key="1">
    <citation type="journal article" date="2022" name="Genome Biol. Evol.">
        <title>Host diet, physiology and behaviors set the stage for Lachnospiraceae cladogenesis.</title>
        <authorList>
            <person name="Vera-Ponce De Leon A."/>
            <person name="Schneider M."/>
            <person name="Jahnes B.C."/>
            <person name="Sadowski V."/>
            <person name="Camuy-Velez L.A."/>
            <person name="Duan J."/>
            <person name="Sabree Z.L."/>
        </authorList>
    </citation>
    <scope>NUCLEOTIDE SEQUENCE [LARGE SCALE GENOMIC DNA]</scope>
    <source>
        <strain evidence="4 5">PAL227</strain>
    </source>
</reference>
<sequence>MKKPVLVIMAAGMGSRFGGLKQIAPVDADGHIIMDFSIYDASCAGFEEVIFIIKEENEALFKEAIGNRIAKKMKVHYCYQQLDLLPAGFQVPEGREKPWGTAHAVLCAKEYLNGPFVVINADDYYGREAFALTYDFLMNHEDDEKFQYAMVGYRLENTVTEHGYVSRGVCSTDKDGKLVDIVERTRIEKQDSQIAYTEDEGKTYTQLPGETPVSMNMWAFTKSFVEAIAAGFPGFLEKGLKENPLKCEYYLPGVVDGLLKQDKAVVSVLPTRDKWYGITYQEDKVQVMAAIQKMEDDGLYKKELF</sequence>
<keyword evidence="1" id="KW-0808">Transferase</keyword>
<evidence type="ECO:0000313" key="4">
    <source>
        <dbReference type="EMBL" id="MCP1110287.1"/>
    </source>
</evidence>
<protein>
    <submittedName>
        <fullName evidence="4">Sugar phosphate nucleotidyltransferase</fullName>
    </submittedName>
</protein>
<comment type="caution">
    <text evidence="4">The sequence shown here is derived from an EMBL/GenBank/DDBJ whole genome shotgun (WGS) entry which is preliminary data.</text>
</comment>
<evidence type="ECO:0000256" key="1">
    <source>
        <dbReference type="ARBA" id="ARBA00022679"/>
    </source>
</evidence>
<keyword evidence="2" id="KW-0548">Nucleotidyltransferase</keyword>
<dbReference type="Proteomes" id="UP001523565">
    <property type="component" value="Unassembled WGS sequence"/>
</dbReference>
<dbReference type="PANTHER" id="PTHR43584">
    <property type="entry name" value="NUCLEOTIDYL TRANSFERASE"/>
    <property type="match status" value="1"/>
</dbReference>
<dbReference type="InterPro" id="IPR005835">
    <property type="entry name" value="NTP_transferase_dom"/>
</dbReference>
<evidence type="ECO:0000313" key="5">
    <source>
        <dbReference type="Proteomes" id="UP001523565"/>
    </source>
</evidence>
<keyword evidence="5" id="KW-1185">Reference proteome</keyword>
<dbReference type="InterPro" id="IPR050065">
    <property type="entry name" value="GlmU-like"/>
</dbReference>
<accession>A0ABT1EHV1</accession>
<name>A0ABT1EHV1_9FIRM</name>
<gene>
    <name evidence="4" type="ORF">NK118_08490</name>
</gene>
<dbReference type="Pfam" id="PF00483">
    <property type="entry name" value="NTP_transferase"/>
    <property type="match status" value="1"/>
</dbReference>
<proteinExistence type="predicted"/>
<organism evidence="4 5">
    <name type="scientific">Ohessyouella blattaphilus</name>
    <dbReference type="NCBI Taxonomy" id="2949333"/>
    <lineage>
        <taxon>Bacteria</taxon>
        <taxon>Bacillati</taxon>
        <taxon>Bacillota</taxon>
        <taxon>Clostridia</taxon>
        <taxon>Lachnospirales</taxon>
        <taxon>Lachnospiraceae</taxon>
        <taxon>Ohessyouella</taxon>
    </lineage>
</organism>
<dbReference type="EMBL" id="JAMZFV010000011">
    <property type="protein sequence ID" value="MCP1110287.1"/>
    <property type="molecule type" value="Genomic_DNA"/>
</dbReference>
<dbReference type="RefSeq" id="WP_262069167.1">
    <property type="nucleotide sequence ID" value="NZ_JAMXOC010000011.1"/>
</dbReference>
<dbReference type="SUPFAM" id="SSF53448">
    <property type="entry name" value="Nucleotide-diphospho-sugar transferases"/>
    <property type="match status" value="1"/>
</dbReference>
<dbReference type="Gene3D" id="3.90.550.10">
    <property type="entry name" value="Spore Coat Polysaccharide Biosynthesis Protein SpsA, Chain A"/>
    <property type="match status" value="1"/>
</dbReference>